<accession>A0A0E9RA01</accession>
<protein>
    <submittedName>
        <fullName evidence="1">Uncharacterized protein</fullName>
    </submittedName>
</protein>
<name>A0A0E9RA01_ANGAN</name>
<reference evidence="1" key="2">
    <citation type="journal article" date="2015" name="Fish Shellfish Immunol.">
        <title>Early steps in the European eel (Anguilla anguilla)-Vibrio vulnificus interaction in the gills: Role of the RtxA13 toxin.</title>
        <authorList>
            <person name="Callol A."/>
            <person name="Pajuelo D."/>
            <person name="Ebbesson L."/>
            <person name="Teles M."/>
            <person name="MacKenzie S."/>
            <person name="Amaro C."/>
        </authorList>
    </citation>
    <scope>NUCLEOTIDE SEQUENCE</scope>
</reference>
<organism evidence="1">
    <name type="scientific">Anguilla anguilla</name>
    <name type="common">European freshwater eel</name>
    <name type="synonym">Muraena anguilla</name>
    <dbReference type="NCBI Taxonomy" id="7936"/>
    <lineage>
        <taxon>Eukaryota</taxon>
        <taxon>Metazoa</taxon>
        <taxon>Chordata</taxon>
        <taxon>Craniata</taxon>
        <taxon>Vertebrata</taxon>
        <taxon>Euteleostomi</taxon>
        <taxon>Actinopterygii</taxon>
        <taxon>Neopterygii</taxon>
        <taxon>Teleostei</taxon>
        <taxon>Anguilliformes</taxon>
        <taxon>Anguillidae</taxon>
        <taxon>Anguilla</taxon>
    </lineage>
</organism>
<dbReference type="AlphaFoldDB" id="A0A0E9RA01"/>
<sequence>MQFCFQLCGFSVYIEEKGVFLFLELEIWLCLILVKKAS</sequence>
<proteinExistence type="predicted"/>
<reference evidence="1" key="1">
    <citation type="submission" date="2014-11" db="EMBL/GenBank/DDBJ databases">
        <authorList>
            <person name="Amaro Gonzalez C."/>
        </authorList>
    </citation>
    <scope>NUCLEOTIDE SEQUENCE</scope>
</reference>
<dbReference type="EMBL" id="GBXM01082663">
    <property type="protein sequence ID" value="JAH25914.1"/>
    <property type="molecule type" value="Transcribed_RNA"/>
</dbReference>
<evidence type="ECO:0000313" key="1">
    <source>
        <dbReference type="EMBL" id="JAH25914.1"/>
    </source>
</evidence>